<dbReference type="GO" id="GO:0005634">
    <property type="term" value="C:nucleus"/>
    <property type="evidence" value="ECO:0007669"/>
    <property type="project" value="UniProtKB-SubCell"/>
</dbReference>
<keyword evidence="6" id="KW-0805">Transcription regulation</keyword>
<name>A0A672LWL0_SINGR</name>
<accession>A0A672LWL0</accession>
<dbReference type="Ensembl" id="ENSSGRT00000031522.1">
    <property type="protein sequence ID" value="ENSSGRP00000029315.1"/>
    <property type="gene ID" value="ENSSGRG00000016710.1"/>
</dbReference>
<keyword evidence="5" id="KW-0597">Phosphoprotein</keyword>
<comment type="subcellular location">
    <subcellularLocation>
        <location evidence="2">Cytoplasm</location>
    </subcellularLocation>
    <subcellularLocation>
        <location evidence="1">Nucleus</location>
    </subcellularLocation>
</comment>
<keyword evidence="12" id="KW-1185">Reference proteome</keyword>
<evidence type="ECO:0000256" key="8">
    <source>
        <dbReference type="ARBA" id="ARBA00023163"/>
    </source>
</evidence>
<dbReference type="PANTHER" id="PTHR13589:SF6">
    <property type="entry name" value="CREB-REGULATED TRANSCRIPTION COACTIVATOR 2"/>
    <property type="match status" value="1"/>
</dbReference>
<evidence type="ECO:0000256" key="1">
    <source>
        <dbReference type="ARBA" id="ARBA00004123"/>
    </source>
</evidence>
<evidence type="ECO:0000313" key="11">
    <source>
        <dbReference type="Ensembl" id="ENSSGRP00000029315.1"/>
    </source>
</evidence>
<dbReference type="Pfam" id="PF12884">
    <property type="entry name" value="TORC_N"/>
    <property type="match status" value="1"/>
</dbReference>
<dbReference type="AlphaFoldDB" id="A0A672LWL0"/>
<reference evidence="11" key="1">
    <citation type="submission" date="2025-08" db="UniProtKB">
        <authorList>
            <consortium name="Ensembl"/>
        </authorList>
    </citation>
    <scope>IDENTIFICATION</scope>
</reference>
<evidence type="ECO:0000256" key="4">
    <source>
        <dbReference type="ARBA" id="ARBA00022490"/>
    </source>
</evidence>
<evidence type="ECO:0000256" key="2">
    <source>
        <dbReference type="ARBA" id="ARBA00004496"/>
    </source>
</evidence>
<keyword evidence="7" id="KW-0010">Activator</keyword>
<dbReference type="InParanoid" id="A0A672LWL0"/>
<dbReference type="GO" id="GO:0045944">
    <property type="term" value="P:positive regulation of transcription by RNA polymerase II"/>
    <property type="evidence" value="ECO:0007669"/>
    <property type="project" value="TreeGrafter"/>
</dbReference>
<organism evidence="11 12">
    <name type="scientific">Sinocyclocheilus grahami</name>
    <name type="common">Dianchi golden-line fish</name>
    <name type="synonym">Barbus grahami</name>
    <dbReference type="NCBI Taxonomy" id="75366"/>
    <lineage>
        <taxon>Eukaryota</taxon>
        <taxon>Metazoa</taxon>
        <taxon>Chordata</taxon>
        <taxon>Craniata</taxon>
        <taxon>Vertebrata</taxon>
        <taxon>Euteleostomi</taxon>
        <taxon>Actinopterygii</taxon>
        <taxon>Neopterygii</taxon>
        <taxon>Teleostei</taxon>
        <taxon>Ostariophysi</taxon>
        <taxon>Cypriniformes</taxon>
        <taxon>Cyprinidae</taxon>
        <taxon>Cyprininae</taxon>
        <taxon>Sinocyclocheilus</taxon>
    </lineage>
</organism>
<dbReference type="GO" id="GO:0051289">
    <property type="term" value="P:protein homotetramerization"/>
    <property type="evidence" value="ECO:0007669"/>
    <property type="project" value="InterPro"/>
</dbReference>
<evidence type="ECO:0000256" key="7">
    <source>
        <dbReference type="ARBA" id="ARBA00023159"/>
    </source>
</evidence>
<sequence>FSFSEGGASSKPELIEIHTQRQAEETAAFQEVMMDLSSTRIQAQKVRLARTQGPYYGGSLPNVNQIGRSASELQVCVCSVSVCVSESV</sequence>
<evidence type="ECO:0000259" key="10">
    <source>
        <dbReference type="Pfam" id="PF12884"/>
    </source>
</evidence>
<keyword evidence="4" id="KW-0963">Cytoplasm</keyword>
<dbReference type="InterPro" id="IPR024783">
    <property type="entry name" value="TORC_N"/>
</dbReference>
<dbReference type="PANTHER" id="PTHR13589">
    <property type="entry name" value="CREB-REGULATED TRANSCRIPTION COACTIVATOR"/>
    <property type="match status" value="1"/>
</dbReference>
<keyword evidence="9" id="KW-0539">Nucleus</keyword>
<reference evidence="11" key="2">
    <citation type="submission" date="2025-09" db="UniProtKB">
        <authorList>
            <consortium name="Ensembl"/>
        </authorList>
    </citation>
    <scope>IDENTIFICATION</scope>
</reference>
<evidence type="ECO:0000256" key="3">
    <source>
        <dbReference type="ARBA" id="ARBA00007167"/>
    </source>
</evidence>
<comment type="similarity">
    <text evidence="3">Belongs to the TORC family.</text>
</comment>
<dbReference type="InterPro" id="IPR024786">
    <property type="entry name" value="TORC"/>
</dbReference>
<evidence type="ECO:0000313" key="12">
    <source>
        <dbReference type="Proteomes" id="UP000472262"/>
    </source>
</evidence>
<evidence type="ECO:0000256" key="6">
    <source>
        <dbReference type="ARBA" id="ARBA00023015"/>
    </source>
</evidence>
<dbReference type="GO" id="GO:0008140">
    <property type="term" value="F:cAMP response element binding protein binding"/>
    <property type="evidence" value="ECO:0007669"/>
    <property type="project" value="InterPro"/>
</dbReference>
<evidence type="ECO:0000256" key="5">
    <source>
        <dbReference type="ARBA" id="ARBA00022553"/>
    </source>
</evidence>
<evidence type="ECO:0000256" key="9">
    <source>
        <dbReference type="ARBA" id="ARBA00023242"/>
    </source>
</evidence>
<dbReference type="GO" id="GO:0005737">
    <property type="term" value="C:cytoplasm"/>
    <property type="evidence" value="ECO:0007669"/>
    <property type="project" value="UniProtKB-SubCell"/>
</dbReference>
<dbReference type="Proteomes" id="UP000472262">
    <property type="component" value="Unassembled WGS sequence"/>
</dbReference>
<feature type="domain" description="Transducer of regulated CREB activity N-terminal" evidence="10">
    <location>
        <begin position="13"/>
        <end position="61"/>
    </location>
</feature>
<keyword evidence="8" id="KW-0804">Transcription</keyword>
<proteinExistence type="inferred from homology"/>
<protein>
    <recommendedName>
        <fullName evidence="10">Transducer of regulated CREB activity N-terminal domain-containing protein</fullName>
    </recommendedName>
</protein>